<name>A0A1T5DX36_9BACT</name>
<keyword evidence="7 8" id="KW-0472">Membrane</keyword>
<feature type="transmembrane region" description="Helical" evidence="8">
    <location>
        <begin position="305"/>
        <end position="322"/>
    </location>
</feature>
<dbReference type="GO" id="GO:0015385">
    <property type="term" value="F:sodium:proton antiporter activity"/>
    <property type="evidence" value="ECO:0007669"/>
    <property type="project" value="TreeGrafter"/>
</dbReference>
<dbReference type="InterPro" id="IPR020846">
    <property type="entry name" value="MFS_dom"/>
</dbReference>
<evidence type="ECO:0000256" key="7">
    <source>
        <dbReference type="ARBA" id="ARBA00023136"/>
    </source>
</evidence>
<proteinExistence type="inferred from homology"/>
<dbReference type="GO" id="GO:1990961">
    <property type="term" value="P:xenobiotic detoxification by transmembrane export across the plasma membrane"/>
    <property type="evidence" value="ECO:0007669"/>
    <property type="project" value="InterPro"/>
</dbReference>
<comment type="subcellular location">
    <subcellularLocation>
        <location evidence="1">Cell membrane</location>
        <topology evidence="1">Multi-pass membrane protein</topology>
    </subcellularLocation>
</comment>
<evidence type="ECO:0000256" key="8">
    <source>
        <dbReference type="SAM" id="Phobius"/>
    </source>
</evidence>
<feature type="transmembrane region" description="Helical" evidence="8">
    <location>
        <begin position="251"/>
        <end position="270"/>
    </location>
</feature>
<dbReference type="OrthoDB" id="9800416at2"/>
<dbReference type="InterPro" id="IPR011701">
    <property type="entry name" value="MFS"/>
</dbReference>
<comment type="similarity">
    <text evidence="2">Belongs to the major facilitator superfamily. Bcr/CmlA family.</text>
</comment>
<feature type="transmembrane region" description="Helical" evidence="8">
    <location>
        <begin position="45"/>
        <end position="64"/>
    </location>
</feature>
<dbReference type="GO" id="GO:0005886">
    <property type="term" value="C:plasma membrane"/>
    <property type="evidence" value="ECO:0007669"/>
    <property type="project" value="UniProtKB-SubCell"/>
</dbReference>
<feature type="transmembrane region" description="Helical" evidence="8">
    <location>
        <begin position="133"/>
        <end position="155"/>
    </location>
</feature>
<feature type="transmembrane region" description="Helical" evidence="8">
    <location>
        <begin position="100"/>
        <end position="121"/>
    </location>
</feature>
<keyword evidence="5 8" id="KW-0812">Transmembrane</keyword>
<feature type="transmembrane region" description="Helical" evidence="8">
    <location>
        <begin position="76"/>
        <end position="94"/>
    </location>
</feature>
<dbReference type="PANTHER" id="PTHR23502:SF132">
    <property type="entry name" value="POLYAMINE TRANSPORTER 2-RELATED"/>
    <property type="match status" value="1"/>
</dbReference>
<dbReference type="Proteomes" id="UP000190897">
    <property type="component" value="Unassembled WGS sequence"/>
</dbReference>
<dbReference type="PROSITE" id="PS50850">
    <property type="entry name" value="MFS"/>
    <property type="match status" value="1"/>
</dbReference>
<accession>A0A1T5DX36</accession>
<reference evidence="11" key="1">
    <citation type="submission" date="2017-02" db="EMBL/GenBank/DDBJ databases">
        <authorList>
            <person name="Varghese N."/>
            <person name="Submissions S."/>
        </authorList>
    </citation>
    <scope>NUCLEOTIDE SEQUENCE [LARGE SCALE GENOMIC DNA]</scope>
    <source>
        <strain evidence="11">DSM 22270</strain>
    </source>
</reference>
<organism evidence="10 11">
    <name type="scientific">Dyadobacter psychrophilus</name>
    <dbReference type="NCBI Taxonomy" id="651661"/>
    <lineage>
        <taxon>Bacteria</taxon>
        <taxon>Pseudomonadati</taxon>
        <taxon>Bacteroidota</taxon>
        <taxon>Cytophagia</taxon>
        <taxon>Cytophagales</taxon>
        <taxon>Spirosomataceae</taxon>
        <taxon>Dyadobacter</taxon>
    </lineage>
</organism>
<evidence type="ECO:0000256" key="5">
    <source>
        <dbReference type="ARBA" id="ARBA00022692"/>
    </source>
</evidence>
<sequence>MGRKQYFFIILILGSLATVSPFSIDMYLPGFPRIAKDLGTTIDQVQLSLTSYLIGICIGQVLYGPLLDRFGRKKPLYAGLALYVLASFGCAMTSSVDALIVMRFFQAMGGCVGLVASQALVSDLFPSDKRAEVFSLITLVIAVSPMIAPTVGGYVTASIAWQWIFIILAGIVSLIIAAIYFFLPTGREADSSVSLRPKAVMNGFATVIKQPQFLIYTLAGGLATAAPFAYIAGSSDVFMNIYKVTEQQYGWIFAFLAVAMIGSTQLNHILLKRFKSEQIIKVTLFYQSIVGVLLIAGVYNNWFGLYSLIGMMFIFLTGQGLTGPNGSALSLAPFRKHTGSASALMGSWRMGAGAIISAIVSILHNNTALPMVGMMAACSLGGLVILHAGNAVVKHQARRNEVEDEVSVLL</sequence>
<gene>
    <name evidence="10" type="ORF">SAMN05660293_01961</name>
</gene>
<dbReference type="STRING" id="651661.SAMN05660293_01961"/>
<keyword evidence="6 8" id="KW-1133">Transmembrane helix</keyword>
<feature type="transmembrane region" description="Helical" evidence="8">
    <location>
        <begin position="161"/>
        <end position="183"/>
    </location>
</feature>
<evidence type="ECO:0000256" key="1">
    <source>
        <dbReference type="ARBA" id="ARBA00004651"/>
    </source>
</evidence>
<keyword evidence="11" id="KW-1185">Reference proteome</keyword>
<feature type="transmembrane region" description="Helical" evidence="8">
    <location>
        <begin position="343"/>
        <end position="363"/>
    </location>
</feature>
<dbReference type="RefSeq" id="WP_082214492.1">
    <property type="nucleotide sequence ID" value="NZ_FUZA01000002.1"/>
</dbReference>
<dbReference type="EMBL" id="FUZA01000002">
    <property type="protein sequence ID" value="SKB76033.1"/>
    <property type="molecule type" value="Genomic_DNA"/>
</dbReference>
<evidence type="ECO:0000256" key="4">
    <source>
        <dbReference type="ARBA" id="ARBA00022475"/>
    </source>
</evidence>
<keyword evidence="3" id="KW-0813">Transport</keyword>
<dbReference type="InterPro" id="IPR004812">
    <property type="entry name" value="Efflux_drug-R_Bcr/CmlA"/>
</dbReference>
<evidence type="ECO:0000256" key="6">
    <source>
        <dbReference type="ARBA" id="ARBA00022989"/>
    </source>
</evidence>
<dbReference type="Gene3D" id="1.20.1720.10">
    <property type="entry name" value="Multidrug resistance protein D"/>
    <property type="match status" value="1"/>
</dbReference>
<dbReference type="NCBIfam" id="TIGR00710">
    <property type="entry name" value="efflux_Bcr_CflA"/>
    <property type="match status" value="1"/>
</dbReference>
<evidence type="ECO:0000313" key="10">
    <source>
        <dbReference type="EMBL" id="SKB76033.1"/>
    </source>
</evidence>
<dbReference type="FunFam" id="1.20.1720.10:FF:000005">
    <property type="entry name" value="Bcr/CflA family efflux transporter"/>
    <property type="match status" value="1"/>
</dbReference>
<dbReference type="GO" id="GO:0042910">
    <property type="term" value="F:xenobiotic transmembrane transporter activity"/>
    <property type="evidence" value="ECO:0007669"/>
    <property type="project" value="InterPro"/>
</dbReference>
<dbReference type="CDD" id="cd17320">
    <property type="entry name" value="MFS_MdfA_MDR_like"/>
    <property type="match status" value="1"/>
</dbReference>
<feature type="domain" description="Major facilitator superfamily (MFS) profile" evidence="9">
    <location>
        <begin position="9"/>
        <end position="410"/>
    </location>
</feature>
<evidence type="ECO:0000259" key="9">
    <source>
        <dbReference type="PROSITE" id="PS50850"/>
    </source>
</evidence>
<feature type="transmembrane region" description="Helical" evidence="8">
    <location>
        <begin position="213"/>
        <end position="231"/>
    </location>
</feature>
<dbReference type="PANTHER" id="PTHR23502">
    <property type="entry name" value="MAJOR FACILITATOR SUPERFAMILY"/>
    <property type="match status" value="1"/>
</dbReference>
<dbReference type="InterPro" id="IPR036259">
    <property type="entry name" value="MFS_trans_sf"/>
</dbReference>
<dbReference type="AlphaFoldDB" id="A0A1T5DX36"/>
<protein>
    <submittedName>
        <fullName evidence="10">MFS transporter, DHA1 family, bicyclomycin/chloramphenicol resistance protein</fullName>
    </submittedName>
</protein>
<dbReference type="Pfam" id="PF07690">
    <property type="entry name" value="MFS_1"/>
    <property type="match status" value="1"/>
</dbReference>
<evidence type="ECO:0000313" key="11">
    <source>
        <dbReference type="Proteomes" id="UP000190897"/>
    </source>
</evidence>
<evidence type="ECO:0000256" key="2">
    <source>
        <dbReference type="ARBA" id="ARBA00006236"/>
    </source>
</evidence>
<feature type="transmembrane region" description="Helical" evidence="8">
    <location>
        <begin position="369"/>
        <end position="389"/>
    </location>
</feature>
<keyword evidence="4" id="KW-1003">Cell membrane</keyword>
<dbReference type="SUPFAM" id="SSF103473">
    <property type="entry name" value="MFS general substrate transporter"/>
    <property type="match status" value="1"/>
</dbReference>
<evidence type="ECO:0000256" key="3">
    <source>
        <dbReference type="ARBA" id="ARBA00022448"/>
    </source>
</evidence>
<feature type="transmembrane region" description="Helical" evidence="8">
    <location>
        <begin position="282"/>
        <end position="299"/>
    </location>
</feature>